<feature type="chain" id="PRO_5034563715" evidence="6">
    <location>
        <begin position="22"/>
        <end position="489"/>
    </location>
</feature>
<reference evidence="7" key="1">
    <citation type="submission" date="2025-08" db="UniProtKB">
        <authorList>
            <consortium name="Ensembl"/>
        </authorList>
    </citation>
    <scope>IDENTIFICATION</scope>
</reference>
<feature type="signal peptide" evidence="6">
    <location>
        <begin position="1"/>
        <end position="21"/>
    </location>
</feature>
<dbReference type="PANTHER" id="PTHR28593">
    <property type="entry name" value="METEORIN-LIKE PROTEIN"/>
    <property type="match status" value="1"/>
</dbReference>
<accession>A0A8D2HWD1</accession>
<gene>
    <name evidence="7" type="primary">LOC113180455</name>
</gene>
<dbReference type="InterPro" id="IPR029063">
    <property type="entry name" value="SAM-dependent_MTases_sf"/>
</dbReference>
<proteinExistence type="inferred from homology"/>
<dbReference type="GO" id="GO:0005179">
    <property type="term" value="F:hormone activity"/>
    <property type="evidence" value="ECO:0007669"/>
    <property type="project" value="TreeGrafter"/>
</dbReference>
<protein>
    <submittedName>
        <fullName evidence="7">Protein N-lysine methyltransferase FAM173A-like</fullName>
    </submittedName>
</protein>
<comment type="similarity">
    <text evidence="2">Belongs to the meteorin family.</text>
</comment>
<comment type="subcellular location">
    <subcellularLocation>
        <location evidence="1">Secreted</location>
    </subcellularLocation>
</comment>
<evidence type="ECO:0000256" key="1">
    <source>
        <dbReference type="ARBA" id="ARBA00004613"/>
    </source>
</evidence>
<dbReference type="SUPFAM" id="SSF53335">
    <property type="entry name" value="S-adenosyl-L-methionine-dependent methyltransferases"/>
    <property type="match status" value="1"/>
</dbReference>
<dbReference type="InterPro" id="IPR051998">
    <property type="entry name" value="Meteorin-like"/>
</dbReference>
<evidence type="ECO:0000313" key="8">
    <source>
        <dbReference type="Proteomes" id="UP000694417"/>
    </source>
</evidence>
<dbReference type="AlphaFoldDB" id="A0A8D2HWD1"/>
<evidence type="ECO:0000256" key="2">
    <source>
        <dbReference type="ARBA" id="ARBA00005669"/>
    </source>
</evidence>
<keyword evidence="8" id="KW-1185">Reference proteome</keyword>
<dbReference type="Proteomes" id="UP000694417">
    <property type="component" value="Unplaced"/>
</dbReference>
<sequence>MPPPALFCALCCSLLAVSARAGYSEDRCSWRGSGLTQEPGSVGQLTLACVEGAIEWLYPAGALRLTLGAPDFGTRPGITCLRPARPFAGAQVFAEREGGSLELLLTEGPGLAGGRCVHWGPRERRALFLQATPHRDISRRVAAFRFELREDRNPELPPQVHGLGEDGLLLFGSQKATLGSHRRFPNAGACRPCSDEELLLAACTSDFVIRGTIHRVTHDMELQESVITVVATHILRQTLPLLGMGGPAGQGQVFIRTQLRCGVRPGPGTFLFMGWSRFGEAWLGCAPRVQEFTRAYTSAQAAHLHPCEVPYVGASARQVEHVLSLLRGRPGKMVDLGSGDGRIVLAAHRCGLRPAVGYELNPWLVGLARLHAWRAGCAGSVCYLREDLWKVSLRDCRNVSVFLAPSVLPLLEDKLLAELPAGARVVSGRFPLPTWQPVAVIGEGLDRVWAYDVDMDVHHARPAATSCSILPTPGPGSALAPSLPNSQAG</sequence>
<name>A0A8D2HWD1_UROPR</name>
<evidence type="ECO:0000256" key="3">
    <source>
        <dbReference type="ARBA" id="ARBA00022525"/>
    </source>
</evidence>
<dbReference type="Gene3D" id="3.40.50.150">
    <property type="entry name" value="Vaccinia Virus protein VP39"/>
    <property type="match status" value="1"/>
</dbReference>
<evidence type="ECO:0000313" key="7">
    <source>
        <dbReference type="Ensembl" id="ENSUPAP00010017304.1"/>
    </source>
</evidence>
<reference evidence="7" key="2">
    <citation type="submission" date="2025-09" db="UniProtKB">
        <authorList>
            <consortium name="Ensembl"/>
        </authorList>
    </citation>
    <scope>IDENTIFICATION</scope>
</reference>
<evidence type="ECO:0000256" key="6">
    <source>
        <dbReference type="SAM" id="SignalP"/>
    </source>
</evidence>
<dbReference type="GO" id="GO:0005615">
    <property type="term" value="C:extracellular space"/>
    <property type="evidence" value="ECO:0007669"/>
    <property type="project" value="TreeGrafter"/>
</dbReference>
<dbReference type="GeneTree" id="ENSGT00390000001390"/>
<keyword evidence="3" id="KW-0964">Secreted</keyword>
<evidence type="ECO:0000256" key="4">
    <source>
        <dbReference type="ARBA" id="ARBA00022729"/>
    </source>
</evidence>
<dbReference type="Ensembl" id="ENSUPAT00010019725.1">
    <property type="protein sequence ID" value="ENSUPAP00010017304.1"/>
    <property type="gene ID" value="ENSUPAG00010013787.1"/>
</dbReference>
<organism evidence="7 8">
    <name type="scientific">Urocitellus parryii</name>
    <name type="common">Arctic ground squirrel</name>
    <name type="synonym">Spermophilus parryii</name>
    <dbReference type="NCBI Taxonomy" id="9999"/>
    <lineage>
        <taxon>Eukaryota</taxon>
        <taxon>Metazoa</taxon>
        <taxon>Chordata</taxon>
        <taxon>Craniata</taxon>
        <taxon>Vertebrata</taxon>
        <taxon>Euteleostomi</taxon>
        <taxon>Mammalia</taxon>
        <taxon>Eutheria</taxon>
        <taxon>Euarchontoglires</taxon>
        <taxon>Glires</taxon>
        <taxon>Rodentia</taxon>
        <taxon>Sciuromorpha</taxon>
        <taxon>Sciuridae</taxon>
        <taxon>Xerinae</taxon>
        <taxon>Marmotini</taxon>
        <taxon>Urocitellus</taxon>
    </lineage>
</organism>
<keyword evidence="5" id="KW-1015">Disulfide bond</keyword>
<dbReference type="GO" id="GO:0050772">
    <property type="term" value="P:positive regulation of axonogenesis"/>
    <property type="evidence" value="ECO:0007669"/>
    <property type="project" value="TreeGrafter"/>
</dbReference>
<evidence type="ECO:0000256" key="5">
    <source>
        <dbReference type="ARBA" id="ARBA00023157"/>
    </source>
</evidence>
<keyword evidence="4 6" id="KW-0732">Signal</keyword>
<dbReference type="GO" id="GO:0010001">
    <property type="term" value="P:glial cell differentiation"/>
    <property type="evidence" value="ECO:0007669"/>
    <property type="project" value="TreeGrafter"/>
</dbReference>
<dbReference type="PANTHER" id="PTHR28593:SF2">
    <property type="entry name" value="METEORIN"/>
    <property type="match status" value="1"/>
</dbReference>